<dbReference type="AlphaFoldDB" id="A0AAV9P5W1"/>
<protein>
    <recommendedName>
        <fullName evidence="1">Anaphase-promoting complex subunit 4</fullName>
    </recommendedName>
</protein>
<dbReference type="GeneID" id="89929446"/>
<dbReference type="InterPro" id="IPR024977">
    <property type="entry name" value="Apc4-like_WD40_dom"/>
</dbReference>
<feature type="domain" description="Anaphase-promoting complex subunit 4-like WD40" evidence="6">
    <location>
        <begin position="30"/>
        <end position="147"/>
    </location>
</feature>
<keyword evidence="2" id="KW-0132">Cell division</keyword>
<dbReference type="InterPro" id="IPR024789">
    <property type="entry name" value="APC4"/>
</dbReference>
<evidence type="ECO:0000256" key="2">
    <source>
        <dbReference type="ARBA" id="ARBA00022618"/>
    </source>
</evidence>
<dbReference type="EMBL" id="JAVRRT010000013">
    <property type="protein sequence ID" value="KAK5166569.1"/>
    <property type="molecule type" value="Genomic_DNA"/>
</dbReference>
<evidence type="ECO:0000256" key="1">
    <source>
        <dbReference type="ARBA" id="ARBA00016067"/>
    </source>
</evidence>
<dbReference type="Pfam" id="PF12896">
    <property type="entry name" value="ANAPC4"/>
    <property type="match status" value="1"/>
</dbReference>
<reference evidence="8 9" key="1">
    <citation type="submission" date="2023-08" db="EMBL/GenBank/DDBJ databases">
        <title>Black Yeasts Isolated from many extreme environments.</title>
        <authorList>
            <person name="Coleine C."/>
            <person name="Stajich J.E."/>
            <person name="Selbmann L."/>
        </authorList>
    </citation>
    <scope>NUCLEOTIDE SEQUENCE [LARGE SCALE GENOMIC DNA]</scope>
    <source>
        <strain evidence="8 9">CCFEE 5935</strain>
    </source>
</reference>
<evidence type="ECO:0000313" key="8">
    <source>
        <dbReference type="EMBL" id="KAK5166569.1"/>
    </source>
</evidence>
<dbReference type="PANTHER" id="PTHR13260">
    <property type="entry name" value="ANAPHASE PROMOTING COMPLEX SUBUNIT 4 APC4"/>
    <property type="match status" value="1"/>
</dbReference>
<dbReference type="GO" id="GO:0005680">
    <property type="term" value="C:anaphase-promoting complex"/>
    <property type="evidence" value="ECO:0007669"/>
    <property type="project" value="InterPro"/>
</dbReference>
<keyword evidence="5" id="KW-0131">Cell cycle</keyword>
<dbReference type="GO" id="GO:0070979">
    <property type="term" value="P:protein K11-linked ubiquitination"/>
    <property type="evidence" value="ECO:0007669"/>
    <property type="project" value="TreeGrafter"/>
</dbReference>
<proteinExistence type="predicted"/>
<comment type="caution">
    <text evidence="8">The sequence shown here is derived from an EMBL/GenBank/DDBJ whole genome shotgun (WGS) entry which is preliminary data.</text>
</comment>
<dbReference type="PANTHER" id="PTHR13260:SF0">
    <property type="entry name" value="ANAPHASE-PROMOTING COMPLEX SUBUNIT 4"/>
    <property type="match status" value="1"/>
</dbReference>
<keyword evidence="9" id="KW-1185">Reference proteome</keyword>
<dbReference type="Proteomes" id="UP001337655">
    <property type="component" value="Unassembled WGS sequence"/>
</dbReference>
<evidence type="ECO:0000256" key="4">
    <source>
        <dbReference type="ARBA" id="ARBA00022786"/>
    </source>
</evidence>
<dbReference type="InterPro" id="IPR024790">
    <property type="entry name" value="APC4_long_dom"/>
</dbReference>
<dbReference type="Pfam" id="PF12894">
    <property type="entry name" value="ANAPC4_WD40"/>
    <property type="match status" value="1"/>
</dbReference>
<organism evidence="8 9">
    <name type="scientific">Saxophila tyrrhenica</name>
    <dbReference type="NCBI Taxonomy" id="1690608"/>
    <lineage>
        <taxon>Eukaryota</taxon>
        <taxon>Fungi</taxon>
        <taxon>Dikarya</taxon>
        <taxon>Ascomycota</taxon>
        <taxon>Pezizomycotina</taxon>
        <taxon>Dothideomycetes</taxon>
        <taxon>Dothideomycetidae</taxon>
        <taxon>Mycosphaerellales</taxon>
        <taxon>Extremaceae</taxon>
        <taxon>Saxophila</taxon>
    </lineage>
</organism>
<evidence type="ECO:0000256" key="5">
    <source>
        <dbReference type="ARBA" id="ARBA00023306"/>
    </source>
</evidence>
<accession>A0AAV9P5W1</accession>
<gene>
    <name evidence="8" type="ORF">LTR77_008112</name>
</gene>
<keyword evidence="3" id="KW-0498">Mitosis</keyword>
<dbReference type="GO" id="GO:0031145">
    <property type="term" value="P:anaphase-promoting complex-dependent catabolic process"/>
    <property type="evidence" value="ECO:0007669"/>
    <property type="project" value="InterPro"/>
</dbReference>
<dbReference type="InterPro" id="IPR011047">
    <property type="entry name" value="Quinoprotein_ADH-like_sf"/>
</dbReference>
<dbReference type="GO" id="GO:0051301">
    <property type="term" value="P:cell division"/>
    <property type="evidence" value="ECO:0007669"/>
    <property type="project" value="UniProtKB-KW"/>
</dbReference>
<dbReference type="GO" id="GO:0034399">
    <property type="term" value="C:nuclear periphery"/>
    <property type="evidence" value="ECO:0007669"/>
    <property type="project" value="TreeGrafter"/>
</dbReference>
<evidence type="ECO:0000259" key="7">
    <source>
        <dbReference type="Pfam" id="PF12896"/>
    </source>
</evidence>
<sequence>MALEDDSHGEKLPLLFEKHVSQPVATAKAAYCDLYDLIAVINLTTDDVAVYRAANGQLAFTAKYPDQYEESKPQSVSWKADGSLLGVSWDDGTCCLYSGEDGKLVSRIAPSAESKDADWRLDLASALAPVADESTDGKQAPSCLAWTDHQRSGGLPLPPLRREEKFGDELSTETWFNSIDSQSGTELGKMASGSSEGLQALVDSVTTLDVTTVLPGLSALPAHGMRSTPDAAKFNTQSGVDNAFKTTASVSDAVDVLLVCGSSQHADIYLDDTVKVGSISLDTSGTFHASHPHCSTQAVLSRPDDGAVCNLHFIDLPLDTLGGSLLHVIATNTKRMQSLVAYVTQTVRCIQHDFTTGQQLPTRLLNGFTEELREKDESDPFTSLYELLMTARFTPTVEEWLTDIIKDTQRKRWEESIVNLYDHIQNHIFMHLLPALNRMSIAASTLRGFAELHEGTTTFDMPATLLVELEDNVDALRLAAERAQLIVIAEQRQFRAFIKWLRVMIDVASAGPGSKSAIETEQRETPNVDVNLTGAYIKLTMRKSKLFPYIEQLPEMKGGLDSERFFDHPVVRSLNRENTVASLQQKNSTSKATPDFDEGTLSNATAALNLPALTARLVAQVRLCLDKITAWQQRLLSRQASSGSPPVEMTLNPTATLLDMKMYPSSAVRQDDGSIAQMLFSAPGGSDDSKIDFFRVDSSSGAMEEYRSEISFNAATVLHAQMVSVSTCFVLVQVLETSPADASCELLCCRLENEGPKQHGSWSKHLKHSFSTPPQAAFTPKHFVVGGRPGKQVVVVFGGDGRSWRVLDLTDYDAATPIRRGKERSGDQMTF</sequence>
<keyword evidence="4" id="KW-0833">Ubl conjugation pathway</keyword>
<dbReference type="RefSeq" id="XP_064656451.1">
    <property type="nucleotide sequence ID" value="XM_064805346.1"/>
</dbReference>
<evidence type="ECO:0000256" key="3">
    <source>
        <dbReference type="ARBA" id="ARBA00022776"/>
    </source>
</evidence>
<feature type="domain" description="Anaphase-promoting complex subunit 4 long" evidence="7">
    <location>
        <begin position="314"/>
        <end position="507"/>
    </location>
</feature>
<dbReference type="SUPFAM" id="SSF50998">
    <property type="entry name" value="Quinoprotein alcohol dehydrogenase-like"/>
    <property type="match status" value="1"/>
</dbReference>
<name>A0AAV9P5W1_9PEZI</name>
<evidence type="ECO:0000313" key="9">
    <source>
        <dbReference type="Proteomes" id="UP001337655"/>
    </source>
</evidence>
<evidence type="ECO:0000259" key="6">
    <source>
        <dbReference type="Pfam" id="PF12894"/>
    </source>
</evidence>